<dbReference type="VEuPathDB" id="TrichDB:TVAG_409740"/>
<organism evidence="1 2">
    <name type="scientific">Trichomonas vaginalis (strain ATCC PRA-98 / G3)</name>
    <dbReference type="NCBI Taxonomy" id="412133"/>
    <lineage>
        <taxon>Eukaryota</taxon>
        <taxon>Metamonada</taxon>
        <taxon>Parabasalia</taxon>
        <taxon>Trichomonadida</taxon>
        <taxon>Trichomonadidae</taxon>
        <taxon>Trichomonas</taxon>
    </lineage>
</organism>
<dbReference type="OrthoDB" id="10571682at2759"/>
<reference evidence="1" key="1">
    <citation type="submission" date="2006-10" db="EMBL/GenBank/DDBJ databases">
        <authorList>
            <person name="Amadeo P."/>
            <person name="Zhao Q."/>
            <person name="Wortman J."/>
            <person name="Fraser-Liggett C."/>
            <person name="Carlton J."/>
        </authorList>
    </citation>
    <scope>NUCLEOTIDE SEQUENCE</scope>
    <source>
        <strain evidence="1">G3</strain>
    </source>
</reference>
<proteinExistence type="predicted"/>
<gene>
    <name evidence="1" type="ORF">TVAG_409740</name>
</gene>
<dbReference type="Proteomes" id="UP000001542">
    <property type="component" value="Unassembled WGS sequence"/>
</dbReference>
<keyword evidence="2" id="KW-1185">Reference proteome</keyword>
<dbReference type="VEuPathDB" id="TrichDB:TVAGG3_0365560"/>
<dbReference type="InParanoid" id="A2F8D4"/>
<dbReference type="AlphaFoldDB" id="A2F8D4"/>
<accession>A2F8D4</accession>
<protein>
    <submittedName>
        <fullName evidence="1">Uncharacterized protein</fullName>
    </submittedName>
</protein>
<reference evidence="1" key="2">
    <citation type="journal article" date="2007" name="Science">
        <title>Draft genome sequence of the sexually transmitted pathogen Trichomonas vaginalis.</title>
        <authorList>
            <person name="Carlton J.M."/>
            <person name="Hirt R.P."/>
            <person name="Silva J.C."/>
            <person name="Delcher A.L."/>
            <person name="Schatz M."/>
            <person name="Zhao Q."/>
            <person name="Wortman J.R."/>
            <person name="Bidwell S.L."/>
            <person name="Alsmark U.C.M."/>
            <person name="Besteiro S."/>
            <person name="Sicheritz-Ponten T."/>
            <person name="Noel C.J."/>
            <person name="Dacks J.B."/>
            <person name="Foster P.G."/>
            <person name="Simillion C."/>
            <person name="Van de Peer Y."/>
            <person name="Miranda-Saavedra D."/>
            <person name="Barton G.J."/>
            <person name="Westrop G.D."/>
            <person name="Mueller S."/>
            <person name="Dessi D."/>
            <person name="Fiori P.L."/>
            <person name="Ren Q."/>
            <person name="Paulsen I."/>
            <person name="Zhang H."/>
            <person name="Bastida-Corcuera F.D."/>
            <person name="Simoes-Barbosa A."/>
            <person name="Brown M.T."/>
            <person name="Hayes R.D."/>
            <person name="Mukherjee M."/>
            <person name="Okumura C.Y."/>
            <person name="Schneider R."/>
            <person name="Smith A.J."/>
            <person name="Vanacova S."/>
            <person name="Villalvazo M."/>
            <person name="Haas B.J."/>
            <person name="Pertea M."/>
            <person name="Feldblyum T.V."/>
            <person name="Utterback T.R."/>
            <person name="Shu C.L."/>
            <person name="Osoegawa K."/>
            <person name="de Jong P.J."/>
            <person name="Hrdy I."/>
            <person name="Horvathova L."/>
            <person name="Zubacova Z."/>
            <person name="Dolezal P."/>
            <person name="Malik S.B."/>
            <person name="Logsdon J.M. Jr."/>
            <person name="Henze K."/>
            <person name="Gupta A."/>
            <person name="Wang C.C."/>
            <person name="Dunne R.L."/>
            <person name="Upcroft J.A."/>
            <person name="Upcroft P."/>
            <person name="White O."/>
            <person name="Salzberg S.L."/>
            <person name="Tang P."/>
            <person name="Chiu C.-H."/>
            <person name="Lee Y.-S."/>
            <person name="Embley T.M."/>
            <person name="Coombs G.H."/>
            <person name="Mottram J.C."/>
            <person name="Tachezy J."/>
            <person name="Fraser-Liggett C.M."/>
            <person name="Johnson P.J."/>
        </authorList>
    </citation>
    <scope>NUCLEOTIDE SEQUENCE [LARGE SCALE GENOMIC DNA]</scope>
    <source>
        <strain evidence="1">G3</strain>
    </source>
</reference>
<dbReference type="RefSeq" id="XP_001311766.1">
    <property type="nucleotide sequence ID" value="XM_001311765.1"/>
</dbReference>
<dbReference type="KEGG" id="tva:4756638"/>
<sequence length="417" mass="49038">MSLEEIDSHDDRNAPLRHTIFSFIDYVKEQEFVERSYDEGEFKKYYWVFPKICSIFINGISFEDPQKPFTKFDQVLTAYLSNMYKTQFLIDRMTKTMIRTAHFMEESNYLFVVFNKFITYQYDFPLFRFFSAIIEYSIIYSQPDIADLVSNEQITPEGSVITITTDDAVSVHHALFPFWQPCQEFFTETKTIDYWKFLDILIEEYIKVRLHVLAFIKHGLLLSGCQDFKHITYQNFQNFVSITFPEECNGNPKAEWKELLIRYKALENQDSETIDSECIISYSVSKDTMIISMMRTNTHRNFSAIYYDWNISMLKVLNFIVKRLTVYVPALKKLLPQHVEMLNTAGADIRSALFMGDLSSAVAYYRKMLHDVDSIFVYDFTNLNVTNNSSDKDIDDLIQHLKLHEVVVGIINNETQS</sequence>
<evidence type="ECO:0000313" key="1">
    <source>
        <dbReference type="EMBL" id="EAX98836.1"/>
    </source>
</evidence>
<dbReference type="EMBL" id="DS113660">
    <property type="protein sequence ID" value="EAX98836.1"/>
    <property type="molecule type" value="Genomic_DNA"/>
</dbReference>
<evidence type="ECO:0000313" key="2">
    <source>
        <dbReference type="Proteomes" id="UP000001542"/>
    </source>
</evidence>
<name>A2F8D4_TRIV3</name>